<evidence type="ECO:0000313" key="1">
    <source>
        <dbReference type="EMBL" id="MCI56315.1"/>
    </source>
</evidence>
<proteinExistence type="predicted"/>
<dbReference type="AlphaFoldDB" id="A0A392T7N7"/>
<reference evidence="1 2" key="1">
    <citation type="journal article" date="2018" name="Front. Plant Sci.">
        <title>Red Clover (Trifolium pratense) and Zigzag Clover (T. medium) - A Picture of Genomic Similarities and Differences.</title>
        <authorList>
            <person name="Dluhosova J."/>
            <person name="Istvanek J."/>
            <person name="Nedelnik J."/>
            <person name="Repkova J."/>
        </authorList>
    </citation>
    <scope>NUCLEOTIDE SEQUENCE [LARGE SCALE GENOMIC DNA]</scope>
    <source>
        <strain evidence="2">cv. 10/8</strain>
        <tissue evidence="1">Leaf</tissue>
    </source>
</reference>
<accession>A0A392T7N7</accession>
<sequence>MLHLGAQSALEFDTLVILSFRGIVIWTENTQRFKLCRILRDSHVSLFKLQEFYNFPVPHISRKILHPELPLE</sequence>
<keyword evidence="2" id="KW-1185">Reference proteome</keyword>
<comment type="caution">
    <text evidence="1">The sequence shown here is derived from an EMBL/GenBank/DDBJ whole genome shotgun (WGS) entry which is preliminary data.</text>
</comment>
<dbReference type="EMBL" id="LXQA010510413">
    <property type="protein sequence ID" value="MCI56315.1"/>
    <property type="molecule type" value="Genomic_DNA"/>
</dbReference>
<evidence type="ECO:0000313" key="2">
    <source>
        <dbReference type="Proteomes" id="UP000265520"/>
    </source>
</evidence>
<organism evidence="1 2">
    <name type="scientific">Trifolium medium</name>
    <dbReference type="NCBI Taxonomy" id="97028"/>
    <lineage>
        <taxon>Eukaryota</taxon>
        <taxon>Viridiplantae</taxon>
        <taxon>Streptophyta</taxon>
        <taxon>Embryophyta</taxon>
        <taxon>Tracheophyta</taxon>
        <taxon>Spermatophyta</taxon>
        <taxon>Magnoliopsida</taxon>
        <taxon>eudicotyledons</taxon>
        <taxon>Gunneridae</taxon>
        <taxon>Pentapetalae</taxon>
        <taxon>rosids</taxon>
        <taxon>fabids</taxon>
        <taxon>Fabales</taxon>
        <taxon>Fabaceae</taxon>
        <taxon>Papilionoideae</taxon>
        <taxon>50 kb inversion clade</taxon>
        <taxon>NPAAA clade</taxon>
        <taxon>Hologalegina</taxon>
        <taxon>IRL clade</taxon>
        <taxon>Trifolieae</taxon>
        <taxon>Trifolium</taxon>
    </lineage>
</organism>
<name>A0A392T7N7_9FABA</name>
<dbReference type="Proteomes" id="UP000265520">
    <property type="component" value="Unassembled WGS sequence"/>
</dbReference>
<feature type="non-terminal residue" evidence="1">
    <location>
        <position position="72"/>
    </location>
</feature>
<protein>
    <submittedName>
        <fullName evidence="1">Uncharacterized protein</fullName>
    </submittedName>
</protein>